<reference evidence="2" key="1">
    <citation type="submission" date="2019-04" db="EMBL/GenBank/DDBJ databases">
        <title>Whole genome sequencing of cave bacteria.</title>
        <authorList>
            <person name="Gan H.M."/>
            <person name="Barton H."/>
            <person name="Savka M.A."/>
        </authorList>
    </citation>
    <scope>NUCLEOTIDE SEQUENCE [LARGE SCALE GENOMIC DNA]</scope>
    <source>
        <strain evidence="2">LC387</strain>
    </source>
</reference>
<evidence type="ECO:0000313" key="2">
    <source>
        <dbReference type="EMBL" id="TKT72692.1"/>
    </source>
</evidence>
<accession>A0A4U6BQG9</accession>
<dbReference type="STRING" id="211460.YH63_03655"/>
<evidence type="ECO:0000313" key="3">
    <source>
        <dbReference type="Proteomes" id="UP000034832"/>
    </source>
</evidence>
<dbReference type="Proteomes" id="UP000034832">
    <property type="component" value="Unassembled WGS sequence"/>
</dbReference>
<dbReference type="Gene3D" id="3.50.50.60">
    <property type="entry name" value="FAD/NAD(P)-binding domain"/>
    <property type="match status" value="1"/>
</dbReference>
<dbReference type="GO" id="GO:0004497">
    <property type="term" value="F:monooxygenase activity"/>
    <property type="evidence" value="ECO:0007669"/>
    <property type="project" value="UniProtKB-KW"/>
</dbReference>
<dbReference type="PANTHER" id="PTHR43876:SF7">
    <property type="entry name" value="UBIQUINONE BIOSYNTHESIS MONOOXYGENASE COQ6, MITOCHONDRIAL"/>
    <property type="match status" value="1"/>
</dbReference>
<dbReference type="EMBL" id="LBIA02000001">
    <property type="protein sequence ID" value="TKT72692.1"/>
    <property type="molecule type" value="Genomic_DNA"/>
</dbReference>
<organism evidence="2 3">
    <name type="scientific">Afipia massiliensis</name>
    <dbReference type="NCBI Taxonomy" id="211460"/>
    <lineage>
        <taxon>Bacteria</taxon>
        <taxon>Pseudomonadati</taxon>
        <taxon>Pseudomonadota</taxon>
        <taxon>Alphaproteobacteria</taxon>
        <taxon>Hyphomicrobiales</taxon>
        <taxon>Nitrobacteraceae</taxon>
        <taxon>Afipia</taxon>
    </lineage>
</organism>
<evidence type="ECO:0000259" key="1">
    <source>
        <dbReference type="Pfam" id="PF01494"/>
    </source>
</evidence>
<dbReference type="SUPFAM" id="SSF51905">
    <property type="entry name" value="FAD/NAD(P)-binding domain"/>
    <property type="match status" value="1"/>
</dbReference>
<feature type="domain" description="FAD-binding" evidence="1">
    <location>
        <begin position="4"/>
        <end position="304"/>
    </location>
</feature>
<dbReference type="GO" id="GO:0071949">
    <property type="term" value="F:FAD binding"/>
    <property type="evidence" value="ECO:0007669"/>
    <property type="project" value="InterPro"/>
</dbReference>
<proteinExistence type="predicted"/>
<dbReference type="AlphaFoldDB" id="A0A4U6BQG9"/>
<dbReference type="InterPro" id="IPR002938">
    <property type="entry name" value="FAD-bd"/>
</dbReference>
<dbReference type="InterPro" id="IPR051205">
    <property type="entry name" value="UbiH/COQ6_monooxygenase"/>
</dbReference>
<keyword evidence="2" id="KW-0503">Monooxygenase</keyword>
<dbReference type="PANTHER" id="PTHR43876">
    <property type="entry name" value="UBIQUINONE BIOSYNTHESIS MONOOXYGENASE COQ6, MITOCHONDRIAL"/>
    <property type="match status" value="1"/>
</dbReference>
<name>A0A4U6BQG9_9BRAD</name>
<dbReference type="RefSeq" id="WP_046826839.1">
    <property type="nucleotide sequence ID" value="NZ_LBIA02000001.1"/>
</dbReference>
<dbReference type="InterPro" id="IPR036188">
    <property type="entry name" value="FAD/NAD-bd_sf"/>
</dbReference>
<dbReference type="Pfam" id="PF01494">
    <property type="entry name" value="FAD_binding_3"/>
    <property type="match status" value="1"/>
</dbReference>
<keyword evidence="3" id="KW-1185">Reference proteome</keyword>
<dbReference type="OrthoDB" id="7907296at2"/>
<dbReference type="PRINTS" id="PR00420">
    <property type="entry name" value="RNGMNOXGNASE"/>
</dbReference>
<comment type="caution">
    <text evidence="2">The sequence shown here is derived from an EMBL/GenBank/DDBJ whole genome shotgun (WGS) entry which is preliminary data.</text>
</comment>
<keyword evidence="2" id="KW-0560">Oxidoreductase</keyword>
<gene>
    <name evidence="2" type="ORF">YH63_015355</name>
</gene>
<protein>
    <submittedName>
        <fullName evidence="2">FAD-dependent monooxygenase</fullName>
    </submittedName>
</protein>
<sequence length="388" mass="42682">MRHTDIAIIGGGLAGSTAAAMLGRAGISAILVDPHKIYPPDFRCEKLGGYQLDLLRKTGISEAVLAATTLDRSAWTARLGRLLDKKPSDQHGIIYDDLVNTVRRQIPDSVDFIEAKITAVATSPDRQTLTLSNGEEISARLIVLANGLNISLRHTLGIEREVISPCHSITVGFNVAPVGRDTFEFPALTYFTENSAAQMSYLTLFPIGSAMRANLMVYRGMDDPWLRRMRQTPENAIHELMPNLRALSGEFKVDGMIKIRPADLYVTKGHRQAGIVLVGDAFCTSCPAAGTGTGKVFMDVQRLCNAYIPAWLASTGMDAAKISQFYDDPEKCANDASSQRQAYDLRSISIDTGLSWHLRRWTRFLHRAVVGALRHARETLSVRRTAQP</sequence>